<dbReference type="EMBL" id="JAAGLI010000508">
    <property type="protein sequence ID" value="NEA24732.1"/>
    <property type="molecule type" value="Genomic_DNA"/>
</dbReference>
<keyword evidence="3 5" id="KW-1133">Transmembrane helix</keyword>
<evidence type="ECO:0000256" key="3">
    <source>
        <dbReference type="ARBA" id="ARBA00022989"/>
    </source>
</evidence>
<evidence type="ECO:0000256" key="4">
    <source>
        <dbReference type="ARBA" id="ARBA00023136"/>
    </source>
</evidence>
<feature type="transmembrane region" description="Helical" evidence="5">
    <location>
        <begin position="44"/>
        <end position="66"/>
    </location>
</feature>
<keyword evidence="2 5" id="KW-0812">Transmembrane</keyword>
<accession>A0A6L9QHZ5</accession>
<evidence type="ECO:0000256" key="5">
    <source>
        <dbReference type="SAM" id="Phobius"/>
    </source>
</evidence>
<sequence>MQYVALTARCALGLIFLVAVSGKVRSRDAFRDFRLSVPGLAPGLPPMATSVAVVAAESAAVVLLALPWTAPAGLALAGAVLLAFAAGIHRALRDGRRATCRCFGTRPSPIGRAHVVRNLILTAVAWGGLAAQLTAPGPVHPAGAVIAVAGAAVLTLVSVFFDELADLLIAPSARIPR</sequence>
<evidence type="ECO:0000256" key="1">
    <source>
        <dbReference type="ARBA" id="ARBA00004141"/>
    </source>
</evidence>
<dbReference type="GO" id="GO:0016020">
    <property type="term" value="C:membrane"/>
    <property type="evidence" value="ECO:0007669"/>
    <property type="project" value="UniProtKB-SubCell"/>
</dbReference>
<dbReference type="Proteomes" id="UP000475532">
    <property type="component" value="Unassembled WGS sequence"/>
</dbReference>
<comment type="subcellular location">
    <subcellularLocation>
        <location evidence="1">Membrane</location>
        <topology evidence="1">Multi-pass membrane protein</topology>
    </subcellularLocation>
</comment>
<name>A0A6L9QHZ5_9ACTN</name>
<feature type="transmembrane region" description="Helical" evidence="5">
    <location>
        <begin position="141"/>
        <end position="161"/>
    </location>
</feature>
<evidence type="ECO:0000313" key="7">
    <source>
        <dbReference type="EMBL" id="NEA24732.1"/>
    </source>
</evidence>
<dbReference type="GO" id="GO:0030416">
    <property type="term" value="P:methylamine metabolic process"/>
    <property type="evidence" value="ECO:0007669"/>
    <property type="project" value="InterPro"/>
</dbReference>
<evidence type="ECO:0000313" key="8">
    <source>
        <dbReference type="Proteomes" id="UP000475532"/>
    </source>
</evidence>
<feature type="transmembrane region" description="Helical" evidence="5">
    <location>
        <begin position="115"/>
        <end position="135"/>
    </location>
</feature>
<proteinExistence type="predicted"/>
<dbReference type="Pfam" id="PF07291">
    <property type="entry name" value="MauE"/>
    <property type="match status" value="1"/>
</dbReference>
<feature type="transmembrane region" description="Helical" evidence="5">
    <location>
        <begin position="72"/>
        <end position="92"/>
    </location>
</feature>
<reference evidence="7 8" key="1">
    <citation type="submission" date="2020-01" db="EMBL/GenBank/DDBJ databases">
        <title>Insect and environment-associated Actinomycetes.</title>
        <authorList>
            <person name="Currrie C."/>
            <person name="Chevrette M."/>
            <person name="Carlson C."/>
            <person name="Stubbendieck R."/>
            <person name="Wendt-Pienkowski E."/>
        </authorList>
    </citation>
    <scope>NUCLEOTIDE SEQUENCE [LARGE SCALE GENOMIC DNA]</scope>
    <source>
        <strain evidence="7 8">SID10258</strain>
    </source>
</reference>
<dbReference type="AlphaFoldDB" id="A0A6L9QHZ5"/>
<keyword evidence="4 5" id="KW-0472">Membrane</keyword>
<evidence type="ECO:0000256" key="2">
    <source>
        <dbReference type="ARBA" id="ARBA00022692"/>
    </source>
</evidence>
<feature type="transmembrane region" description="Helical" evidence="5">
    <location>
        <begin position="6"/>
        <end position="24"/>
    </location>
</feature>
<comment type="caution">
    <text evidence="7">The sequence shown here is derived from an EMBL/GenBank/DDBJ whole genome shotgun (WGS) entry which is preliminary data.</text>
</comment>
<feature type="domain" description="Methylamine utilisation protein MauE" evidence="6">
    <location>
        <begin position="1"/>
        <end position="130"/>
    </location>
</feature>
<protein>
    <submittedName>
        <fullName evidence="7">Methylamine utilization protein MauE</fullName>
    </submittedName>
</protein>
<evidence type="ECO:0000259" key="6">
    <source>
        <dbReference type="Pfam" id="PF07291"/>
    </source>
</evidence>
<dbReference type="UniPathway" id="UPA00895"/>
<organism evidence="7 8">
    <name type="scientific">Actinomadura bangladeshensis</name>
    <dbReference type="NCBI Taxonomy" id="453573"/>
    <lineage>
        <taxon>Bacteria</taxon>
        <taxon>Bacillati</taxon>
        <taxon>Actinomycetota</taxon>
        <taxon>Actinomycetes</taxon>
        <taxon>Streptosporangiales</taxon>
        <taxon>Thermomonosporaceae</taxon>
        <taxon>Actinomadura</taxon>
    </lineage>
</organism>
<dbReference type="InterPro" id="IPR009908">
    <property type="entry name" value="Methylamine_util_MauE"/>
</dbReference>
<gene>
    <name evidence="7" type="ORF">G3I70_19890</name>
</gene>
<dbReference type="RefSeq" id="WP_163058075.1">
    <property type="nucleotide sequence ID" value="NZ_JAAGLI010000508.1"/>
</dbReference>